<dbReference type="NCBIfam" id="TIGR00762">
    <property type="entry name" value="DegV"/>
    <property type="match status" value="1"/>
</dbReference>
<sequence length="282" mass="31235">MEKIALITDSSCGLFEDYLNEYDIHLLRLKIIYKDREYTEGIDITSEDVYKNLENELPTTSMPSVSDTNNLLNELLKKGYTHVIALPISSGLSGTINSIRLACESFEGKLESFIFDTKLVSMANGLFVIEVAKLIKEGKSFAEICNLIPKIREKTNIYFTVDTLEYLIKGGRIGRLSGNIGELLNLKPIIVMNDEGKYSSISKVRGTKQAIKKLINIGEKALSKGKCSITVSCGTMLDEAKMLQEAFSKNPNANMIHSKTISSVIGIHSGPKAFGFAIIEEY</sequence>
<keyword evidence="4" id="KW-1185">Reference proteome</keyword>
<accession>A0ABM9UNR6</accession>
<comment type="caution">
    <text evidence="3">The sequence shown here is derived from an EMBL/GenBank/DDBJ whole genome shotgun (WGS) entry which is preliminary data.</text>
</comment>
<proteinExistence type="predicted"/>
<dbReference type="EMBL" id="CYZR01000002">
    <property type="protein sequence ID" value="CUN69010.1"/>
    <property type="molecule type" value="Genomic_DNA"/>
</dbReference>
<name>A0ABM9UNR6_SARVE</name>
<evidence type="ECO:0000256" key="2">
    <source>
        <dbReference type="ARBA" id="ARBA00023121"/>
    </source>
</evidence>
<reference evidence="3 4" key="1">
    <citation type="submission" date="2015-09" db="EMBL/GenBank/DDBJ databases">
        <authorList>
            <consortium name="Pathogen Informatics"/>
        </authorList>
    </citation>
    <scope>NUCLEOTIDE SEQUENCE [LARGE SCALE GENOMIC DNA]</scope>
    <source>
        <strain evidence="3 4">2789STDY5834858</strain>
    </source>
</reference>
<gene>
    <name evidence="3" type="primary">degV_2</name>
    <name evidence="3" type="ORF">ERS852473_00860</name>
</gene>
<dbReference type="SUPFAM" id="SSF82549">
    <property type="entry name" value="DAK1/DegV-like"/>
    <property type="match status" value="1"/>
</dbReference>
<dbReference type="InterPro" id="IPR050270">
    <property type="entry name" value="DegV_domain_contain"/>
</dbReference>
<keyword evidence="2" id="KW-0446">Lipid-binding</keyword>
<evidence type="ECO:0000256" key="1">
    <source>
        <dbReference type="ARBA" id="ARBA00003238"/>
    </source>
</evidence>
<organism evidence="3 4">
    <name type="scientific">Sarcina ventriculi</name>
    <name type="common">Clostridium ventriculi</name>
    <dbReference type="NCBI Taxonomy" id="1267"/>
    <lineage>
        <taxon>Bacteria</taxon>
        <taxon>Bacillati</taxon>
        <taxon>Bacillota</taxon>
        <taxon>Clostridia</taxon>
        <taxon>Eubacteriales</taxon>
        <taxon>Clostridiaceae</taxon>
        <taxon>Sarcina</taxon>
    </lineage>
</organism>
<evidence type="ECO:0000313" key="4">
    <source>
        <dbReference type="Proteomes" id="UP000095488"/>
    </source>
</evidence>
<dbReference type="PANTHER" id="PTHR33434">
    <property type="entry name" value="DEGV DOMAIN-CONTAINING PROTEIN DR_1986-RELATED"/>
    <property type="match status" value="1"/>
</dbReference>
<dbReference type="Gene3D" id="3.30.1180.10">
    <property type="match status" value="1"/>
</dbReference>
<protein>
    <submittedName>
        <fullName evidence="3">EDD domain protein, DegV family</fullName>
    </submittedName>
</protein>
<dbReference type="PANTHER" id="PTHR33434:SF3">
    <property type="entry name" value="DEGV DOMAIN-CONTAINING PROTEIN YITS"/>
    <property type="match status" value="1"/>
</dbReference>
<dbReference type="RefSeq" id="WP_055257979.1">
    <property type="nucleotide sequence ID" value="NZ_BCMV01000069.1"/>
</dbReference>
<dbReference type="Proteomes" id="UP000095488">
    <property type="component" value="Unassembled WGS sequence"/>
</dbReference>
<dbReference type="PROSITE" id="PS51482">
    <property type="entry name" value="DEGV"/>
    <property type="match status" value="1"/>
</dbReference>
<comment type="function">
    <text evidence="1">May bind long-chain fatty acids, such as palmitate, and may play a role in lipid transport or fatty acid metabolism.</text>
</comment>
<dbReference type="Pfam" id="PF02645">
    <property type="entry name" value="DegV"/>
    <property type="match status" value="1"/>
</dbReference>
<dbReference type="InterPro" id="IPR043168">
    <property type="entry name" value="DegV_C"/>
</dbReference>
<evidence type="ECO:0000313" key="3">
    <source>
        <dbReference type="EMBL" id="CUN69010.1"/>
    </source>
</evidence>
<dbReference type="InterPro" id="IPR003797">
    <property type="entry name" value="DegV"/>
</dbReference>
<dbReference type="Gene3D" id="3.40.50.10170">
    <property type="match status" value="1"/>
</dbReference>